<keyword evidence="1" id="KW-0732">Signal</keyword>
<feature type="signal peptide" evidence="1">
    <location>
        <begin position="1"/>
        <end position="16"/>
    </location>
</feature>
<accession>A0A4V6D5N0</accession>
<evidence type="ECO:0000313" key="2">
    <source>
        <dbReference type="EMBL" id="TKW11096.1"/>
    </source>
</evidence>
<evidence type="ECO:0000256" key="1">
    <source>
        <dbReference type="SAM" id="SignalP"/>
    </source>
</evidence>
<gene>
    <name evidence="2" type="ORF">SEVIR_6G211250v2</name>
</gene>
<evidence type="ECO:0000313" key="3">
    <source>
        <dbReference type="Proteomes" id="UP000298652"/>
    </source>
</evidence>
<dbReference type="EMBL" id="CM016557">
    <property type="protein sequence ID" value="TKW11096.1"/>
    <property type="molecule type" value="Genomic_DNA"/>
</dbReference>
<sequence>MMTAFWLLGTGTGSLARWLVMYSQSNIYLKLKASLARRTAMMALQRVHVWCGGPFSPCCAFTFQTSLKRDSR</sequence>
<organism evidence="2 3">
    <name type="scientific">Setaria viridis</name>
    <name type="common">Green bristlegrass</name>
    <name type="synonym">Setaria italica subsp. viridis</name>
    <dbReference type="NCBI Taxonomy" id="4556"/>
    <lineage>
        <taxon>Eukaryota</taxon>
        <taxon>Viridiplantae</taxon>
        <taxon>Streptophyta</taxon>
        <taxon>Embryophyta</taxon>
        <taxon>Tracheophyta</taxon>
        <taxon>Spermatophyta</taxon>
        <taxon>Magnoliopsida</taxon>
        <taxon>Liliopsida</taxon>
        <taxon>Poales</taxon>
        <taxon>Poaceae</taxon>
        <taxon>PACMAD clade</taxon>
        <taxon>Panicoideae</taxon>
        <taxon>Panicodae</taxon>
        <taxon>Paniceae</taxon>
        <taxon>Cenchrinae</taxon>
        <taxon>Setaria</taxon>
    </lineage>
</organism>
<feature type="chain" id="PRO_5020398473" description="Secreted protein" evidence="1">
    <location>
        <begin position="17"/>
        <end position="72"/>
    </location>
</feature>
<dbReference type="AlphaFoldDB" id="A0A4V6D5N0"/>
<evidence type="ECO:0008006" key="4">
    <source>
        <dbReference type="Google" id="ProtNLM"/>
    </source>
</evidence>
<dbReference type="Proteomes" id="UP000298652">
    <property type="component" value="Chromosome 6"/>
</dbReference>
<protein>
    <recommendedName>
        <fullName evidence="4">Secreted protein</fullName>
    </recommendedName>
</protein>
<reference evidence="2" key="1">
    <citation type="submission" date="2019-03" db="EMBL/GenBank/DDBJ databases">
        <title>WGS assembly of Setaria viridis.</title>
        <authorList>
            <person name="Huang P."/>
            <person name="Jenkins J."/>
            <person name="Grimwood J."/>
            <person name="Barry K."/>
            <person name="Healey A."/>
            <person name="Mamidi S."/>
            <person name="Sreedasyam A."/>
            <person name="Shu S."/>
            <person name="Feldman M."/>
            <person name="Wu J."/>
            <person name="Yu Y."/>
            <person name="Chen C."/>
            <person name="Johnson J."/>
            <person name="Rokhsar D."/>
            <person name="Baxter I."/>
            <person name="Schmutz J."/>
            <person name="Brutnell T."/>
            <person name="Kellogg E."/>
        </authorList>
    </citation>
    <scope>NUCLEOTIDE SEQUENCE [LARGE SCALE GENOMIC DNA]</scope>
</reference>
<keyword evidence="3" id="KW-1185">Reference proteome</keyword>
<dbReference type="Gramene" id="TKW11096">
    <property type="protein sequence ID" value="TKW11096"/>
    <property type="gene ID" value="SEVIR_6G211250v2"/>
</dbReference>
<name>A0A4V6D5N0_SETVI</name>
<proteinExistence type="predicted"/>